<sequence>MRNEYALGNFTPFAIGLLADSQAIADSRYNSSALPQPQQWYEPECIWGVSEKTHVGFHSFLSEKIAEPKIGLLLSDAEPWFRRAFDNGNGSVVTFDTMFTGLTLAMSAQMRSENVSAGFFTPPATGVAWENDTCIGVRWQWISFPASLMLLEIMLLLATIERGRRSEWGGDWKSSSLPLLFNAPLNDRDMGAAKSLRVADMEERASLLKFKLARDLQESQSGGWRLHKVAELPPREKKSRKDKKMSKEAQEPSTTVEQREPSEDQRQGPDGTRQNTMPNGHEWV</sequence>
<gene>
    <name evidence="3" type="ORF">PgNI_06203</name>
</gene>
<dbReference type="PANTHER" id="PTHR35394">
    <property type="entry name" value="DUF3176 DOMAIN-CONTAINING PROTEIN"/>
    <property type="match status" value="1"/>
</dbReference>
<reference evidence="3" key="2">
    <citation type="submission" date="2019-10" db="EMBL/GenBank/DDBJ databases">
        <authorList>
            <consortium name="NCBI Genome Project"/>
        </authorList>
    </citation>
    <scope>NUCLEOTIDE SEQUENCE</scope>
    <source>
        <strain evidence="3">NI907</strain>
    </source>
</reference>
<evidence type="ECO:0000313" key="3">
    <source>
        <dbReference type="RefSeq" id="XP_030982650.1"/>
    </source>
</evidence>
<dbReference type="PANTHER" id="PTHR35394:SF5">
    <property type="entry name" value="DUF3176 DOMAIN-CONTAINING PROTEIN"/>
    <property type="match status" value="1"/>
</dbReference>
<dbReference type="KEGG" id="pgri:PgNI_06203"/>
<evidence type="ECO:0000256" key="1">
    <source>
        <dbReference type="SAM" id="MobiDB-lite"/>
    </source>
</evidence>
<feature type="region of interest" description="Disordered" evidence="1">
    <location>
        <begin position="225"/>
        <end position="284"/>
    </location>
</feature>
<keyword evidence="2" id="KW-1185">Reference proteome</keyword>
<reference evidence="2 3" key="1">
    <citation type="journal article" date="2019" name="Mol. Biol. Evol.">
        <title>Blast fungal genomes show frequent chromosomal changes, gene gains and losses, and effector gene turnover.</title>
        <authorList>
            <person name="Gomez Luciano L.B."/>
            <person name="Jason Tsai I."/>
            <person name="Chuma I."/>
            <person name="Tosa Y."/>
            <person name="Chen Y.H."/>
            <person name="Li J.Y."/>
            <person name="Li M.Y."/>
            <person name="Jade Lu M.Y."/>
            <person name="Nakayashiki H."/>
            <person name="Li W.H."/>
        </authorList>
    </citation>
    <scope>NUCLEOTIDE SEQUENCE [LARGE SCALE GENOMIC DNA]</scope>
    <source>
        <strain evidence="2 3">NI907</strain>
    </source>
</reference>
<accession>A0A6P8B676</accession>
<dbReference type="AlphaFoldDB" id="A0A6P8B676"/>
<protein>
    <submittedName>
        <fullName evidence="3">Uncharacterized protein</fullName>
    </submittedName>
</protein>
<name>A0A6P8B676_PYRGI</name>
<organism evidence="2 3">
    <name type="scientific">Pyricularia grisea</name>
    <name type="common">Crabgrass-specific blast fungus</name>
    <name type="synonym">Magnaporthe grisea</name>
    <dbReference type="NCBI Taxonomy" id="148305"/>
    <lineage>
        <taxon>Eukaryota</taxon>
        <taxon>Fungi</taxon>
        <taxon>Dikarya</taxon>
        <taxon>Ascomycota</taxon>
        <taxon>Pezizomycotina</taxon>
        <taxon>Sordariomycetes</taxon>
        <taxon>Sordariomycetidae</taxon>
        <taxon>Magnaporthales</taxon>
        <taxon>Pyriculariaceae</taxon>
        <taxon>Pyricularia</taxon>
    </lineage>
</organism>
<proteinExistence type="predicted"/>
<dbReference type="RefSeq" id="XP_030982650.1">
    <property type="nucleotide sequence ID" value="XM_031126229.1"/>
</dbReference>
<dbReference type="GeneID" id="41961138"/>
<dbReference type="Proteomes" id="UP000515153">
    <property type="component" value="Chromosome I"/>
</dbReference>
<feature type="compositionally biased region" description="Basic and acidic residues" evidence="1">
    <location>
        <begin position="257"/>
        <end position="267"/>
    </location>
</feature>
<reference evidence="3" key="3">
    <citation type="submission" date="2025-08" db="UniProtKB">
        <authorList>
            <consortium name="RefSeq"/>
        </authorList>
    </citation>
    <scope>IDENTIFICATION</scope>
    <source>
        <strain evidence="3">NI907</strain>
    </source>
</reference>
<evidence type="ECO:0000313" key="2">
    <source>
        <dbReference type="Proteomes" id="UP000515153"/>
    </source>
</evidence>